<evidence type="ECO:0000259" key="7">
    <source>
        <dbReference type="PROSITE" id="PS50109"/>
    </source>
</evidence>
<evidence type="ECO:0000256" key="2">
    <source>
        <dbReference type="ARBA" id="ARBA00012438"/>
    </source>
</evidence>
<evidence type="ECO:0000256" key="1">
    <source>
        <dbReference type="ARBA" id="ARBA00000085"/>
    </source>
</evidence>
<dbReference type="PANTHER" id="PTHR43711:SF1">
    <property type="entry name" value="HISTIDINE KINASE 1"/>
    <property type="match status" value="1"/>
</dbReference>
<feature type="domain" description="Histidine kinase" evidence="7">
    <location>
        <begin position="178"/>
        <end position="388"/>
    </location>
</feature>
<dbReference type="CDD" id="cd00082">
    <property type="entry name" value="HisKA"/>
    <property type="match status" value="1"/>
</dbReference>
<dbReference type="PROSITE" id="PS50109">
    <property type="entry name" value="HIS_KIN"/>
    <property type="match status" value="1"/>
</dbReference>
<dbReference type="Gene3D" id="3.30.565.10">
    <property type="entry name" value="Histidine kinase-like ATPase, C-terminal domain"/>
    <property type="match status" value="1"/>
</dbReference>
<evidence type="ECO:0000256" key="6">
    <source>
        <dbReference type="ARBA" id="ARBA00023012"/>
    </source>
</evidence>
<dbReference type="SMART" id="SM00388">
    <property type="entry name" value="HisKA"/>
    <property type="match status" value="1"/>
</dbReference>
<dbReference type="InterPro" id="IPR005467">
    <property type="entry name" value="His_kinase_dom"/>
</dbReference>
<dbReference type="Proteomes" id="UP000293535">
    <property type="component" value="Unassembled WGS sequence"/>
</dbReference>
<dbReference type="SMART" id="SM00065">
    <property type="entry name" value="GAF"/>
    <property type="match status" value="1"/>
</dbReference>
<accession>A0A482SZ06</accession>
<dbReference type="GO" id="GO:0000155">
    <property type="term" value="F:phosphorelay sensor kinase activity"/>
    <property type="evidence" value="ECO:0007669"/>
    <property type="project" value="InterPro"/>
</dbReference>
<dbReference type="InterPro" id="IPR050736">
    <property type="entry name" value="Sensor_HK_Regulatory"/>
</dbReference>
<dbReference type="InterPro" id="IPR003661">
    <property type="entry name" value="HisK_dim/P_dom"/>
</dbReference>
<dbReference type="InterPro" id="IPR036097">
    <property type="entry name" value="HisK_dim/P_sf"/>
</dbReference>
<dbReference type="Pfam" id="PF00512">
    <property type="entry name" value="HisKA"/>
    <property type="match status" value="1"/>
</dbReference>
<evidence type="ECO:0000313" key="9">
    <source>
        <dbReference type="Proteomes" id="UP000293535"/>
    </source>
</evidence>
<dbReference type="Gene3D" id="3.30.450.40">
    <property type="match status" value="1"/>
</dbReference>
<dbReference type="EC" id="2.7.13.3" evidence="2"/>
<evidence type="ECO:0000313" key="8">
    <source>
        <dbReference type="EMBL" id="RYJ08974.1"/>
    </source>
</evidence>
<dbReference type="SUPFAM" id="SSF55874">
    <property type="entry name" value="ATPase domain of HSP90 chaperone/DNA topoisomerase II/histidine kinase"/>
    <property type="match status" value="1"/>
</dbReference>
<sequence length="395" mass="43551">MGGELTVEFDLDSFEAVTQQLMAAESEREICEIAMSGISSVFDVPLGALWLYDSDASELQLAASTERADEVFDWPVTYRPGNSLSWEAFEQDEVRTYSELDDEQRQYNENSPVSSEIILPLAEYGVINIGSLAPVTFDGETLRLARMYATHVQAALQKAEREHDLRVQRDRMEQFIGVVSHDLRNPLHVVEGRLELVRETGDLSHLEDAEEGVARMEALIDDLLTLAKKGYAVEDRTAISLDTIVEQTWEMARTADATLRVEGSAPVFGDQNRLKQVFENLFRNAADHAGDDVTVWVGPILDDGTAEIDTADERTEGRVTGFYVADDGPGIPSDELDSLLSVDSFSGSDTGLGLSIVTQIIDAHGWDISVTESRAGGARFEVTDGTKPVSPFHSW</sequence>
<protein>
    <recommendedName>
        <fullName evidence="2">histidine kinase</fullName>
        <ecNumber evidence="2">2.7.13.3</ecNumber>
    </recommendedName>
</protein>
<keyword evidence="5 8" id="KW-0418">Kinase</keyword>
<name>A0A482SZ06_HALHI</name>
<dbReference type="InterPro" id="IPR029016">
    <property type="entry name" value="GAF-like_dom_sf"/>
</dbReference>
<dbReference type="RefSeq" id="WP_129754962.1">
    <property type="nucleotide sequence ID" value="NZ_JAFKAA010000002.1"/>
</dbReference>
<dbReference type="InterPro" id="IPR036890">
    <property type="entry name" value="HATPase_C_sf"/>
</dbReference>
<keyword evidence="4" id="KW-0808">Transferase</keyword>
<comment type="caution">
    <text evidence="8">The sequence shown here is derived from an EMBL/GenBank/DDBJ whole genome shotgun (WGS) entry which is preliminary data.</text>
</comment>
<dbReference type="SMART" id="SM00387">
    <property type="entry name" value="HATPase_c"/>
    <property type="match status" value="1"/>
</dbReference>
<organism evidence="8 9">
    <name type="scientific">Haloarcula hispanica</name>
    <dbReference type="NCBI Taxonomy" id="51589"/>
    <lineage>
        <taxon>Archaea</taxon>
        <taxon>Methanobacteriati</taxon>
        <taxon>Methanobacteriota</taxon>
        <taxon>Stenosarchaea group</taxon>
        <taxon>Halobacteria</taxon>
        <taxon>Halobacteriales</taxon>
        <taxon>Haloarculaceae</taxon>
        <taxon>Haloarcula</taxon>
    </lineage>
</organism>
<dbReference type="SUPFAM" id="SSF47384">
    <property type="entry name" value="Homodimeric domain of signal transducing histidine kinase"/>
    <property type="match status" value="1"/>
</dbReference>
<dbReference type="PANTHER" id="PTHR43711">
    <property type="entry name" value="TWO-COMPONENT HISTIDINE KINASE"/>
    <property type="match status" value="1"/>
</dbReference>
<evidence type="ECO:0000256" key="5">
    <source>
        <dbReference type="ARBA" id="ARBA00022777"/>
    </source>
</evidence>
<dbReference type="InterPro" id="IPR003594">
    <property type="entry name" value="HATPase_dom"/>
</dbReference>
<dbReference type="Pfam" id="PF02518">
    <property type="entry name" value="HATPase_c"/>
    <property type="match status" value="1"/>
</dbReference>
<reference evidence="8 9" key="1">
    <citation type="submission" date="2018-12" db="EMBL/GenBank/DDBJ databases">
        <title>Draft genome sequence of Haloarcula hispinica strain 18.1, an halophilic archaeon isolated from Chott El Jerid of Southern Tunisia.</title>
        <authorList>
            <person name="Najjari A."/>
            <person name="Ben Dhia O."/>
            <person name="Ferjani R."/>
            <person name="Mahjoubi M."/>
            <person name="Sghaier H."/>
            <person name="Elshahed M."/>
            <person name="Ouzari H.I."/>
            <person name="Cherid A."/>
            <person name="Youssef N."/>
        </authorList>
    </citation>
    <scope>NUCLEOTIDE SEQUENCE [LARGE SCALE GENOMIC DNA]</scope>
    <source>
        <strain evidence="8 9">18.1</strain>
    </source>
</reference>
<gene>
    <name evidence="8" type="ORF">ELS20_02220</name>
</gene>
<keyword evidence="6" id="KW-0902">Two-component regulatory system</keyword>
<dbReference type="CDD" id="cd00075">
    <property type="entry name" value="HATPase"/>
    <property type="match status" value="1"/>
</dbReference>
<dbReference type="AlphaFoldDB" id="A0A482SZ06"/>
<evidence type="ECO:0000256" key="4">
    <source>
        <dbReference type="ARBA" id="ARBA00022679"/>
    </source>
</evidence>
<dbReference type="Pfam" id="PF13185">
    <property type="entry name" value="GAF_2"/>
    <property type="match status" value="1"/>
</dbReference>
<proteinExistence type="predicted"/>
<dbReference type="SUPFAM" id="SSF55781">
    <property type="entry name" value="GAF domain-like"/>
    <property type="match status" value="1"/>
</dbReference>
<keyword evidence="3" id="KW-0597">Phosphoprotein</keyword>
<dbReference type="Gene3D" id="1.10.287.130">
    <property type="match status" value="1"/>
</dbReference>
<dbReference type="InterPro" id="IPR004358">
    <property type="entry name" value="Sig_transdc_His_kin-like_C"/>
</dbReference>
<dbReference type="PRINTS" id="PR00344">
    <property type="entry name" value="BCTRLSENSOR"/>
</dbReference>
<dbReference type="InterPro" id="IPR003018">
    <property type="entry name" value="GAF"/>
</dbReference>
<dbReference type="EMBL" id="RZIG01000002">
    <property type="protein sequence ID" value="RYJ08974.1"/>
    <property type="molecule type" value="Genomic_DNA"/>
</dbReference>
<evidence type="ECO:0000256" key="3">
    <source>
        <dbReference type="ARBA" id="ARBA00022553"/>
    </source>
</evidence>
<comment type="catalytic activity">
    <reaction evidence="1">
        <text>ATP + protein L-histidine = ADP + protein N-phospho-L-histidine.</text>
        <dbReference type="EC" id="2.7.13.3"/>
    </reaction>
</comment>